<dbReference type="GO" id="GO:0043103">
    <property type="term" value="P:hypoxanthine salvage"/>
    <property type="evidence" value="ECO:0007669"/>
    <property type="project" value="UniProtKB-UniRule"/>
</dbReference>
<dbReference type="EMBL" id="AAOF01000012">
    <property type="protein sequence ID" value="EAR21081.1"/>
    <property type="molecule type" value="Genomic_DNA"/>
</dbReference>
<evidence type="ECO:0000313" key="7">
    <source>
        <dbReference type="EMBL" id="EAR21081.1"/>
    </source>
</evidence>
<evidence type="ECO:0000256" key="3">
    <source>
        <dbReference type="ARBA" id="ARBA00022833"/>
    </source>
</evidence>
<feature type="binding site" evidence="5">
    <location>
        <position position="288"/>
    </location>
    <ligand>
        <name>substrate</name>
    </ligand>
</feature>
<gene>
    <name evidence="7" type="ORF">NB231_07922</name>
</gene>
<comment type="similarity">
    <text evidence="5">Belongs to the metallo-dependent hydrolases superfamily. Adenosine and AMP deaminases family. Adenine deaminase type 2 subfamily.</text>
</comment>
<dbReference type="GO" id="GO:0009117">
    <property type="term" value="P:nucleotide metabolic process"/>
    <property type="evidence" value="ECO:0007669"/>
    <property type="project" value="UniProtKB-KW"/>
</dbReference>
<comment type="cofactor">
    <cofactor evidence="5">
        <name>Zn(2+)</name>
        <dbReference type="ChEBI" id="CHEBI:29105"/>
    </cofactor>
    <text evidence="5">Binds 1 zinc ion per subunit.</text>
</comment>
<dbReference type="GO" id="GO:0000034">
    <property type="term" value="F:adenine deaminase activity"/>
    <property type="evidence" value="ECO:0007669"/>
    <property type="project" value="UniProtKB-UniRule"/>
</dbReference>
<feature type="binding site" evidence="5">
    <location>
        <position position="26"/>
    </location>
    <ligand>
        <name>Zn(2+)</name>
        <dbReference type="ChEBI" id="CHEBI:29105"/>
        <note>catalytic</note>
    </ligand>
</feature>
<accession>A4BT13</accession>
<organism evidence="7 8">
    <name type="scientific">Nitrococcus mobilis Nb-231</name>
    <dbReference type="NCBI Taxonomy" id="314278"/>
    <lineage>
        <taxon>Bacteria</taxon>
        <taxon>Pseudomonadati</taxon>
        <taxon>Pseudomonadota</taxon>
        <taxon>Gammaproteobacteria</taxon>
        <taxon>Chromatiales</taxon>
        <taxon>Ectothiorhodospiraceae</taxon>
        <taxon>Nitrococcus</taxon>
    </lineage>
</organism>
<evidence type="ECO:0000259" key="6">
    <source>
        <dbReference type="Pfam" id="PF00962"/>
    </source>
</evidence>
<reference evidence="7 8" key="1">
    <citation type="submission" date="2006-02" db="EMBL/GenBank/DDBJ databases">
        <authorList>
            <person name="Waterbury J."/>
            <person name="Ferriera S."/>
            <person name="Johnson J."/>
            <person name="Kravitz S."/>
            <person name="Halpern A."/>
            <person name="Remington K."/>
            <person name="Beeson K."/>
            <person name="Tran B."/>
            <person name="Rogers Y.-H."/>
            <person name="Friedman R."/>
            <person name="Venter J.C."/>
        </authorList>
    </citation>
    <scope>NUCLEOTIDE SEQUENCE [LARGE SCALE GENOMIC DNA]</scope>
    <source>
        <strain evidence="7 8">Nb-231</strain>
    </source>
</reference>
<feature type="binding site" evidence="5">
    <location>
        <position position="206"/>
    </location>
    <ligand>
        <name>Zn(2+)</name>
        <dbReference type="ChEBI" id="CHEBI:29105"/>
        <note>catalytic</note>
    </ligand>
</feature>
<dbReference type="PANTHER" id="PTHR43114">
    <property type="entry name" value="ADENINE DEAMINASE"/>
    <property type="match status" value="1"/>
</dbReference>
<feature type="active site" description="Proton donor" evidence="5">
    <location>
        <position position="209"/>
    </location>
</feature>
<feature type="domain" description="Adenosine deaminase" evidence="6">
    <location>
        <begin position="21"/>
        <end position="340"/>
    </location>
</feature>
<dbReference type="GO" id="GO:0006146">
    <property type="term" value="P:adenine catabolic process"/>
    <property type="evidence" value="ECO:0007669"/>
    <property type="project" value="UniProtKB-UniRule"/>
</dbReference>
<keyword evidence="8" id="KW-1185">Reference proteome</keyword>
<dbReference type="NCBIfam" id="TIGR01430">
    <property type="entry name" value="aden_deam"/>
    <property type="match status" value="1"/>
</dbReference>
<dbReference type="eggNOG" id="COG1816">
    <property type="taxonomic scope" value="Bacteria"/>
</dbReference>
<dbReference type="HAMAP" id="MF_01962">
    <property type="entry name" value="Adenine_deaminase"/>
    <property type="match status" value="1"/>
</dbReference>
<protein>
    <recommendedName>
        <fullName evidence="5">Adenine deaminase</fullName>
        <shortName evidence="5">ADE</shortName>
        <ecNumber evidence="5">3.5.4.2</ecNumber>
    </recommendedName>
    <alternativeName>
        <fullName evidence="5">Adenine aminohydrolase</fullName>
        <shortName evidence="5">AAH</shortName>
    </alternativeName>
</protein>
<dbReference type="SUPFAM" id="SSF51556">
    <property type="entry name" value="Metallo-dependent hydrolases"/>
    <property type="match status" value="1"/>
</dbReference>
<evidence type="ECO:0000256" key="4">
    <source>
        <dbReference type="ARBA" id="ARBA00023080"/>
    </source>
</evidence>
<dbReference type="InterPro" id="IPR028892">
    <property type="entry name" value="ADE"/>
</dbReference>
<dbReference type="FunFam" id="3.20.20.140:FF:000039">
    <property type="entry name" value="Adenine deaminase"/>
    <property type="match status" value="1"/>
</dbReference>
<proteinExistence type="inferred from homology"/>
<dbReference type="InterPro" id="IPR032466">
    <property type="entry name" value="Metal_Hydrolase"/>
</dbReference>
<dbReference type="Proteomes" id="UP000003374">
    <property type="component" value="Unassembled WGS sequence"/>
</dbReference>
<dbReference type="InterPro" id="IPR001365">
    <property type="entry name" value="A_deaminase_dom"/>
</dbReference>
<dbReference type="GO" id="GO:0008270">
    <property type="term" value="F:zinc ion binding"/>
    <property type="evidence" value="ECO:0007669"/>
    <property type="project" value="UniProtKB-UniRule"/>
</dbReference>
<comment type="caution">
    <text evidence="7">The sequence shown here is derived from an EMBL/GenBank/DDBJ whole genome shotgun (WGS) entry which is preliminary data.</text>
</comment>
<evidence type="ECO:0000313" key="8">
    <source>
        <dbReference type="Proteomes" id="UP000003374"/>
    </source>
</evidence>
<feature type="binding site" evidence="5">
    <location>
        <position position="287"/>
    </location>
    <ligand>
        <name>Zn(2+)</name>
        <dbReference type="ChEBI" id="CHEBI:29105"/>
        <note>catalytic</note>
    </ligand>
</feature>
<dbReference type="PANTHER" id="PTHR43114:SF6">
    <property type="entry name" value="ADENINE DEAMINASE"/>
    <property type="match status" value="1"/>
</dbReference>
<evidence type="ECO:0000256" key="2">
    <source>
        <dbReference type="ARBA" id="ARBA00022801"/>
    </source>
</evidence>
<name>A4BT13_9GAMM</name>
<keyword evidence="3 5" id="KW-0862">Zinc</keyword>
<feature type="binding site" evidence="5">
    <location>
        <position position="28"/>
    </location>
    <ligand>
        <name>Zn(2+)</name>
        <dbReference type="ChEBI" id="CHEBI:29105"/>
        <note>catalytic</note>
    </ligand>
</feature>
<sequence length="352" mass="38931">MARAKSHERGQALDAFIEAMPKVELHLHIEGTLEPESVFRFARRNGLSLDFDSVEALRRAYEFQNLQSFLDLYNATMGVLCTEEDFYDLTWDYLARVARQNVVHTEIFFDPQGHTCRGIPFASVVGGITRALAAGQQRFGISSRLILCFWRHLSEAEALATWEQAQPHLGCFAAVGLDSSEVGNPPEKFRRVYAKARAAGLKAVAHAGEEGGPDYIWGALDALGVERIDHGVRCLEDGQLVERLVREEIPLTVCPLSNVRLRVVKNLGSHSLSRMLALGLRVCVNSDDPAYFGGYITENFLAVRKALELVPAQVLTLGRNAIDASFLDADEKTVLHERLEAVAAEHGFGLGE</sequence>
<dbReference type="GO" id="GO:0005829">
    <property type="term" value="C:cytosol"/>
    <property type="evidence" value="ECO:0007669"/>
    <property type="project" value="TreeGrafter"/>
</dbReference>
<dbReference type="Pfam" id="PF00962">
    <property type="entry name" value="A_deaminase"/>
    <property type="match status" value="1"/>
</dbReference>
<comment type="catalytic activity">
    <reaction evidence="5">
        <text>adenine + H2O + H(+) = hypoxanthine + NH4(+)</text>
        <dbReference type="Rhea" id="RHEA:23688"/>
        <dbReference type="ChEBI" id="CHEBI:15377"/>
        <dbReference type="ChEBI" id="CHEBI:15378"/>
        <dbReference type="ChEBI" id="CHEBI:16708"/>
        <dbReference type="ChEBI" id="CHEBI:17368"/>
        <dbReference type="ChEBI" id="CHEBI:28938"/>
        <dbReference type="EC" id="3.5.4.2"/>
    </reaction>
</comment>
<dbReference type="CDD" id="cd01320">
    <property type="entry name" value="ADA"/>
    <property type="match status" value="1"/>
</dbReference>
<dbReference type="Gene3D" id="3.20.20.140">
    <property type="entry name" value="Metal-dependent hydrolases"/>
    <property type="match status" value="1"/>
</dbReference>
<dbReference type="InterPro" id="IPR006330">
    <property type="entry name" value="Ado/ade_deaminase"/>
</dbReference>
<dbReference type="NCBIfam" id="NF006850">
    <property type="entry name" value="PRK09358.1-6"/>
    <property type="match status" value="1"/>
</dbReference>
<dbReference type="STRING" id="314278.NB231_07922"/>
<keyword evidence="2 5" id="KW-0378">Hydrolase</keyword>
<feature type="site" description="Important for catalytic activity" evidence="5">
    <location>
        <position position="230"/>
    </location>
</feature>
<dbReference type="AlphaFoldDB" id="A4BT13"/>
<evidence type="ECO:0000256" key="1">
    <source>
        <dbReference type="ARBA" id="ARBA00022723"/>
    </source>
</evidence>
<keyword evidence="1 5" id="KW-0479">Metal-binding</keyword>
<evidence type="ECO:0000256" key="5">
    <source>
        <dbReference type="HAMAP-Rule" id="MF_01962"/>
    </source>
</evidence>
<keyword evidence="4 5" id="KW-0546">Nucleotide metabolism</keyword>
<dbReference type="HOGENOM" id="CLU_039228_7_0_6"/>
<dbReference type="EC" id="3.5.4.2" evidence="5"/>
<comment type="function">
    <text evidence="5">Catalyzes the hydrolytic deamination of adenine to hypoxanthine. Plays an important role in the purine salvage pathway and in nitrogen catabolism.</text>
</comment>